<dbReference type="GO" id="GO:0004843">
    <property type="term" value="F:cysteine-type deubiquitinase activity"/>
    <property type="evidence" value="ECO:0007669"/>
    <property type="project" value="UniProtKB-EC"/>
</dbReference>
<dbReference type="InterPro" id="IPR050704">
    <property type="entry name" value="Peptidase_C85-like"/>
</dbReference>
<feature type="region of interest" description="Disordered" evidence="9">
    <location>
        <begin position="541"/>
        <end position="584"/>
    </location>
</feature>
<feature type="domain" description="OTU" evidence="10">
    <location>
        <begin position="173"/>
        <end position="296"/>
    </location>
</feature>
<comment type="similarity">
    <text evidence="2">Belongs to the peptidase C85 family.</text>
</comment>
<dbReference type="GO" id="GO:0016579">
    <property type="term" value="P:protein deubiquitination"/>
    <property type="evidence" value="ECO:0007669"/>
    <property type="project" value="TreeGrafter"/>
</dbReference>
<evidence type="ECO:0000256" key="9">
    <source>
        <dbReference type="SAM" id="MobiDB-lite"/>
    </source>
</evidence>
<evidence type="ECO:0000256" key="1">
    <source>
        <dbReference type="ARBA" id="ARBA00000707"/>
    </source>
</evidence>
<feature type="compositionally biased region" description="Low complexity" evidence="9">
    <location>
        <begin position="563"/>
        <end position="584"/>
    </location>
</feature>
<dbReference type="AlphaFoldDB" id="A0A1E1XLK0"/>
<reference evidence="11" key="1">
    <citation type="submission" date="2016-09" db="EMBL/GenBank/DDBJ databases">
        <authorList>
            <person name="Capua I."/>
            <person name="De Benedictis P."/>
            <person name="Joannis T."/>
            <person name="Lombin L.H."/>
            <person name="Cattoli G."/>
        </authorList>
    </citation>
    <scope>NUCLEOTIDE SEQUENCE</scope>
</reference>
<comment type="catalytic activity">
    <reaction evidence="1">
        <text>Thiol-dependent hydrolysis of ester, thioester, amide, peptide and isopeptide bonds formed by the C-terminal Gly of ubiquitin (a 76-residue protein attached to proteins as an intracellular targeting signal).</text>
        <dbReference type="EC" id="3.4.19.12"/>
    </reaction>
</comment>
<protein>
    <recommendedName>
        <fullName evidence="3">ubiquitinyl hydrolase 1</fullName>
        <ecNumber evidence="3">3.4.19.12</ecNumber>
    </recommendedName>
    <alternativeName>
        <fullName evidence="8">Deubiquitinating enzyme A</fullName>
    </alternativeName>
</protein>
<dbReference type="SUPFAM" id="SSF54001">
    <property type="entry name" value="Cysteine proteinases"/>
    <property type="match status" value="1"/>
</dbReference>
<feature type="region of interest" description="Disordered" evidence="9">
    <location>
        <begin position="1"/>
        <end position="149"/>
    </location>
</feature>
<proteinExistence type="evidence at transcript level"/>
<accession>A0A1E1XLK0</accession>
<keyword evidence="7" id="KW-0788">Thiol protease</keyword>
<dbReference type="GO" id="GO:0051241">
    <property type="term" value="P:negative regulation of multicellular organismal process"/>
    <property type="evidence" value="ECO:0007669"/>
    <property type="project" value="UniProtKB-ARBA"/>
</dbReference>
<evidence type="ECO:0000313" key="11">
    <source>
        <dbReference type="EMBL" id="JAU00231.1"/>
    </source>
</evidence>
<dbReference type="EC" id="3.4.19.12" evidence="3"/>
<dbReference type="Gene3D" id="3.90.70.80">
    <property type="match status" value="1"/>
</dbReference>
<evidence type="ECO:0000256" key="6">
    <source>
        <dbReference type="ARBA" id="ARBA00022801"/>
    </source>
</evidence>
<evidence type="ECO:0000256" key="4">
    <source>
        <dbReference type="ARBA" id="ARBA00022670"/>
    </source>
</evidence>
<dbReference type="PANTHER" id="PTHR12419">
    <property type="entry name" value="OTU DOMAIN CONTAINING PROTEIN"/>
    <property type="match status" value="1"/>
</dbReference>
<dbReference type="GO" id="GO:0030154">
    <property type="term" value="P:cell differentiation"/>
    <property type="evidence" value="ECO:0007669"/>
    <property type="project" value="UniProtKB-ARBA"/>
</dbReference>
<evidence type="ECO:0000259" key="10">
    <source>
        <dbReference type="PROSITE" id="PS50802"/>
    </source>
</evidence>
<sequence>MTILPTKKSSQSKSEGDGSDPSSFHGARHGHSGHSAEQYNFANRNSPPRWAAPNASSRDEKRPAHATASGFDEFDAVDSGPSHSKRRHRASPHRSLRKAHHRASGVNNFAAKPSTSQGANSPAVEDAASACDDADPSGYNSGDEYDKPPELWTTEEFKEREYHFEKKLRKKGLTIKNMGEDGACLFRAVADQVYGDQEMHKAVRKLCMDYMAKNSDYYSQYVTEDFDKYLERKRCDHIHGNHIEMQALSEMFNRPIEVYHYSAEPINIFHGGQQTDNEPIRLSYHRNVHYNSIVDPYKATVGVGLGLPAFKPGLADKALVKEALRASEELQLEQAMLEDKLRATDWEATSEALEEQVARESYLHWLRENEMRSRKKTRSATATSSSSLSPLVDGAGNNTTNSAAACGGGASASPRGGRSSPRSRASPRTPPHGAGAQSPPHQCDSGSVHAAADNKGFSPKAGSSGLSVVPDSEDSAQQQQQPQPSGLSVSPPSQEEGFSLVETASFLNHLPPSMFGLTDWEDTDIIARVLAQSQQEYLDSLKRASSTNAPGACSPARDGNSDASPVPAASGCSSSSANAAALSS</sequence>
<dbReference type="Pfam" id="PF02338">
    <property type="entry name" value="OTU"/>
    <property type="match status" value="1"/>
</dbReference>
<dbReference type="GO" id="GO:0010629">
    <property type="term" value="P:negative regulation of gene expression"/>
    <property type="evidence" value="ECO:0007669"/>
    <property type="project" value="UniProtKB-ARBA"/>
</dbReference>
<reference evidence="11" key="2">
    <citation type="journal article" date="2017" name="Front. Cell. Infect. Microbiol.">
        <title>Analysis of the Salivary Gland Transcriptome of Unfed and Partially Fed Amblyomma sculptum Ticks and Descriptive Proteome of the Saliva.</title>
        <authorList>
            <person name="Esteves E."/>
            <person name="Maruyama S.R."/>
            <person name="Kawahara R."/>
            <person name="Fujita A."/>
            <person name="Martins L.A."/>
            <person name="Righi A.A."/>
            <person name="Costa F.B."/>
            <person name="Palmisano G."/>
            <person name="Labruna M.B."/>
            <person name="Sa-Nunes A."/>
            <person name="Ribeiro J.M.C."/>
            <person name="Fogaca A.C."/>
        </authorList>
    </citation>
    <scope>NUCLEOTIDE SEQUENCE</scope>
</reference>
<dbReference type="GO" id="GO:0001817">
    <property type="term" value="P:regulation of cytokine production"/>
    <property type="evidence" value="ECO:0007669"/>
    <property type="project" value="UniProtKB-ARBA"/>
</dbReference>
<dbReference type="EMBL" id="GFAA01003204">
    <property type="protein sequence ID" value="JAU00231.1"/>
    <property type="molecule type" value="mRNA"/>
</dbReference>
<feature type="compositionally biased region" description="Low complexity" evidence="9">
    <location>
        <begin position="477"/>
        <end position="494"/>
    </location>
</feature>
<dbReference type="PROSITE" id="PS50802">
    <property type="entry name" value="OTU"/>
    <property type="match status" value="1"/>
</dbReference>
<feature type="compositionally biased region" description="Polar residues" evidence="9">
    <location>
        <begin position="37"/>
        <end position="46"/>
    </location>
</feature>
<dbReference type="InterPro" id="IPR038765">
    <property type="entry name" value="Papain-like_cys_pep_sf"/>
</dbReference>
<dbReference type="FunFam" id="3.90.70.80:FF:000002">
    <property type="entry name" value="OTU domain-containing protein 5 isoform X2"/>
    <property type="match status" value="1"/>
</dbReference>
<feature type="region of interest" description="Disordered" evidence="9">
    <location>
        <begin position="370"/>
        <end position="496"/>
    </location>
</feature>
<dbReference type="GO" id="GO:0061578">
    <property type="term" value="F:K63-linked deubiquitinase activity"/>
    <property type="evidence" value="ECO:0007669"/>
    <property type="project" value="TreeGrafter"/>
</dbReference>
<keyword evidence="6" id="KW-0378">Hydrolase</keyword>
<evidence type="ECO:0000256" key="2">
    <source>
        <dbReference type="ARBA" id="ARBA00010407"/>
    </source>
</evidence>
<keyword evidence="5" id="KW-0833">Ubl conjugation pathway</keyword>
<dbReference type="CDD" id="cd22752">
    <property type="entry name" value="OTU_OTUD5-like"/>
    <property type="match status" value="1"/>
</dbReference>
<feature type="compositionally biased region" description="Basic residues" evidence="9">
    <location>
        <begin position="83"/>
        <end position="103"/>
    </location>
</feature>
<evidence type="ECO:0000256" key="7">
    <source>
        <dbReference type="ARBA" id="ARBA00022807"/>
    </source>
</evidence>
<dbReference type="GO" id="GO:0006508">
    <property type="term" value="P:proteolysis"/>
    <property type="evidence" value="ECO:0007669"/>
    <property type="project" value="UniProtKB-KW"/>
</dbReference>
<dbReference type="PANTHER" id="PTHR12419:SF4">
    <property type="entry name" value="OTU DOMAIN-CONTAINING PROTEIN 5"/>
    <property type="match status" value="1"/>
</dbReference>
<feature type="compositionally biased region" description="Low complexity" evidence="9">
    <location>
        <begin position="394"/>
        <end position="427"/>
    </location>
</feature>
<dbReference type="InterPro" id="IPR003323">
    <property type="entry name" value="OTU_dom"/>
</dbReference>
<evidence type="ECO:0000256" key="8">
    <source>
        <dbReference type="ARBA" id="ARBA00033460"/>
    </source>
</evidence>
<evidence type="ECO:0000256" key="5">
    <source>
        <dbReference type="ARBA" id="ARBA00022786"/>
    </source>
</evidence>
<evidence type="ECO:0000256" key="3">
    <source>
        <dbReference type="ARBA" id="ARBA00012759"/>
    </source>
</evidence>
<keyword evidence="4 11" id="KW-0645">Protease</keyword>
<organism evidence="11">
    <name type="scientific">Amblyomma sculptum</name>
    <name type="common">Tick</name>
    <dbReference type="NCBI Taxonomy" id="1581419"/>
    <lineage>
        <taxon>Eukaryota</taxon>
        <taxon>Metazoa</taxon>
        <taxon>Ecdysozoa</taxon>
        <taxon>Arthropoda</taxon>
        <taxon>Chelicerata</taxon>
        <taxon>Arachnida</taxon>
        <taxon>Acari</taxon>
        <taxon>Parasitiformes</taxon>
        <taxon>Ixodida</taxon>
        <taxon>Ixodoidea</taxon>
        <taxon>Ixodidae</taxon>
        <taxon>Amblyomminae</taxon>
        <taxon>Amblyomma</taxon>
    </lineage>
</organism>
<name>A0A1E1XLK0_AMBSC</name>